<dbReference type="AlphaFoldDB" id="A0AAD4XI81"/>
<comment type="subcellular location">
    <subcellularLocation>
        <location evidence="1">Secreted</location>
        <location evidence="1">Cell wall</location>
    </subcellularLocation>
</comment>
<evidence type="ECO:0000313" key="16">
    <source>
        <dbReference type="Proteomes" id="UP001202328"/>
    </source>
</evidence>
<evidence type="ECO:0000256" key="5">
    <source>
        <dbReference type="ARBA" id="ARBA00022525"/>
    </source>
</evidence>
<dbReference type="Proteomes" id="UP001202328">
    <property type="component" value="Unassembled WGS sequence"/>
</dbReference>
<evidence type="ECO:0000256" key="13">
    <source>
        <dbReference type="RuleBase" id="RU361169"/>
    </source>
</evidence>
<comment type="similarity">
    <text evidence="2 13">Belongs to the glycosyl hydrolase 28 family.</text>
</comment>
<comment type="caution">
    <text evidence="15">The sequence shown here is derived from an EMBL/GenBank/DDBJ whole genome shotgun (WGS) entry which is preliminary data.</text>
</comment>
<evidence type="ECO:0000256" key="2">
    <source>
        <dbReference type="ARBA" id="ARBA00008834"/>
    </source>
</evidence>
<keyword evidence="4" id="KW-0134">Cell wall</keyword>
<evidence type="ECO:0000256" key="3">
    <source>
        <dbReference type="ARBA" id="ARBA00012736"/>
    </source>
</evidence>
<evidence type="ECO:0000256" key="8">
    <source>
        <dbReference type="ARBA" id="ARBA00022801"/>
    </source>
</evidence>
<gene>
    <name evidence="15" type="ORF">MKW98_001998</name>
</gene>
<evidence type="ECO:0000313" key="15">
    <source>
        <dbReference type="EMBL" id="KAI3914762.1"/>
    </source>
</evidence>
<keyword evidence="10" id="KW-0961">Cell wall biogenesis/degradation</keyword>
<evidence type="ECO:0000256" key="4">
    <source>
        <dbReference type="ARBA" id="ARBA00022512"/>
    </source>
</evidence>
<dbReference type="EC" id="3.2.1.15" evidence="3"/>
<reference evidence="15" key="1">
    <citation type="submission" date="2022-04" db="EMBL/GenBank/DDBJ databases">
        <title>A functionally conserved STORR gene fusion in Papaver species that diverged 16.8 million years ago.</title>
        <authorList>
            <person name="Catania T."/>
        </authorList>
    </citation>
    <scope>NUCLEOTIDE SEQUENCE</scope>
    <source>
        <strain evidence="15">S-188037</strain>
    </source>
</reference>
<dbReference type="Gene3D" id="2.160.20.10">
    <property type="entry name" value="Single-stranded right-handed beta-helix, Pectin lyase-like"/>
    <property type="match status" value="1"/>
</dbReference>
<keyword evidence="7" id="KW-0677">Repeat</keyword>
<keyword evidence="8 13" id="KW-0378">Hydrolase</keyword>
<feature type="signal peptide" evidence="14">
    <location>
        <begin position="1"/>
        <end position="26"/>
    </location>
</feature>
<evidence type="ECO:0000256" key="10">
    <source>
        <dbReference type="ARBA" id="ARBA00023316"/>
    </source>
</evidence>
<dbReference type="SUPFAM" id="SSF51126">
    <property type="entry name" value="Pectin lyase-like"/>
    <property type="match status" value="1"/>
</dbReference>
<proteinExistence type="inferred from homology"/>
<keyword evidence="9 13" id="KW-0326">Glycosidase</keyword>
<sequence length="413" mass="44814">MVNRNSSFCGFLIFGIIFWMFAHVDAGRYKQANEVFNVLSFGAVGDGHSDDSQAFLQAWTAACQSREANPTMIIPGGRTYFLTPMTFKGHCKSANILVKVDGNIVAPESPDAWKGLDAHLWISFTEVNGLILSGGGTIDGRGRRWWDQSCRYHPGPGCTKLAPTVLRFVQCNNTIVKDIHVVNSPQTHVLVMDANLFIMQNVNVHSPADTPNTDGVHVHIAEHVFIHNSTIGCGDDCISIGDNIDDIHIDNVNCGPGHGISIGSLGINGGKAKVQNIRVTNSQFCETTNGIRIKTYQGGNGYAKDFYFKNLNFDTVSNPIIIDQYYCAVAGACPPQNTAVQIKNVTYEHFTGTSATQAAVVLNCSQAIPCTDLTFKTIQLSPAKRGETVKSVCINAHGERAGLLQPKIPCLLN</sequence>
<keyword evidence="6 14" id="KW-0732">Signal</keyword>
<evidence type="ECO:0000256" key="7">
    <source>
        <dbReference type="ARBA" id="ARBA00022737"/>
    </source>
</evidence>
<organism evidence="15 16">
    <name type="scientific">Papaver atlanticum</name>
    <dbReference type="NCBI Taxonomy" id="357466"/>
    <lineage>
        <taxon>Eukaryota</taxon>
        <taxon>Viridiplantae</taxon>
        <taxon>Streptophyta</taxon>
        <taxon>Embryophyta</taxon>
        <taxon>Tracheophyta</taxon>
        <taxon>Spermatophyta</taxon>
        <taxon>Magnoliopsida</taxon>
        <taxon>Ranunculales</taxon>
        <taxon>Papaveraceae</taxon>
        <taxon>Papaveroideae</taxon>
        <taxon>Papaver</taxon>
    </lineage>
</organism>
<comment type="catalytic activity">
    <reaction evidence="11">
        <text>(1,4-alpha-D-galacturonosyl)n+m + H2O = (1,4-alpha-D-galacturonosyl)n + (1,4-alpha-D-galacturonosyl)m.</text>
        <dbReference type="EC" id="3.2.1.15"/>
    </reaction>
</comment>
<keyword evidence="16" id="KW-1185">Reference proteome</keyword>
<dbReference type="Pfam" id="PF00295">
    <property type="entry name" value="Glyco_hydro_28"/>
    <property type="match status" value="1"/>
</dbReference>
<feature type="chain" id="PRO_5042121912" description="endo-polygalacturonase" evidence="14">
    <location>
        <begin position="27"/>
        <end position="413"/>
    </location>
</feature>
<evidence type="ECO:0000256" key="1">
    <source>
        <dbReference type="ARBA" id="ARBA00004191"/>
    </source>
</evidence>
<protein>
    <recommendedName>
        <fullName evidence="3">endo-polygalacturonase</fullName>
        <ecNumber evidence="3">3.2.1.15</ecNumber>
    </recommendedName>
</protein>
<dbReference type="GO" id="GO:0005975">
    <property type="term" value="P:carbohydrate metabolic process"/>
    <property type="evidence" value="ECO:0007669"/>
    <property type="project" value="InterPro"/>
</dbReference>
<dbReference type="GO" id="GO:0071555">
    <property type="term" value="P:cell wall organization"/>
    <property type="evidence" value="ECO:0007669"/>
    <property type="project" value="UniProtKB-KW"/>
</dbReference>
<dbReference type="InterPro" id="IPR011050">
    <property type="entry name" value="Pectin_lyase_fold/virulence"/>
</dbReference>
<evidence type="ECO:0000256" key="11">
    <source>
        <dbReference type="ARBA" id="ARBA00034074"/>
    </source>
</evidence>
<name>A0AAD4XI81_9MAGN</name>
<dbReference type="FunFam" id="2.160.20.10:FF:000032">
    <property type="entry name" value="Pectin lyase-like superfamily protein"/>
    <property type="match status" value="1"/>
</dbReference>
<dbReference type="InterPro" id="IPR012334">
    <property type="entry name" value="Pectin_lyas_fold"/>
</dbReference>
<keyword evidence="5" id="KW-0964">Secreted</keyword>
<evidence type="ECO:0000256" key="12">
    <source>
        <dbReference type="PROSITE-ProRule" id="PRU10052"/>
    </source>
</evidence>
<evidence type="ECO:0000256" key="9">
    <source>
        <dbReference type="ARBA" id="ARBA00023295"/>
    </source>
</evidence>
<dbReference type="PANTHER" id="PTHR31375">
    <property type="match status" value="1"/>
</dbReference>
<evidence type="ECO:0000256" key="6">
    <source>
        <dbReference type="ARBA" id="ARBA00022729"/>
    </source>
</evidence>
<dbReference type="InterPro" id="IPR000743">
    <property type="entry name" value="Glyco_hydro_28"/>
</dbReference>
<accession>A0AAD4XI81</accession>
<dbReference type="EMBL" id="JAJJMB010009231">
    <property type="protein sequence ID" value="KAI3914762.1"/>
    <property type="molecule type" value="Genomic_DNA"/>
</dbReference>
<dbReference type="PROSITE" id="PS00502">
    <property type="entry name" value="POLYGALACTURONASE"/>
    <property type="match status" value="1"/>
</dbReference>
<feature type="active site" evidence="12">
    <location>
        <position position="258"/>
    </location>
</feature>
<dbReference type="GO" id="GO:0004650">
    <property type="term" value="F:polygalacturonase activity"/>
    <property type="evidence" value="ECO:0007669"/>
    <property type="project" value="UniProtKB-EC"/>
</dbReference>
<evidence type="ECO:0000256" key="14">
    <source>
        <dbReference type="SAM" id="SignalP"/>
    </source>
</evidence>